<evidence type="ECO:0000256" key="2">
    <source>
        <dbReference type="ARBA" id="ARBA00022670"/>
    </source>
</evidence>
<dbReference type="GO" id="GO:0008236">
    <property type="term" value="F:serine-type peptidase activity"/>
    <property type="evidence" value="ECO:0007669"/>
    <property type="project" value="UniProtKB-KW"/>
</dbReference>
<evidence type="ECO:0000256" key="1">
    <source>
        <dbReference type="ARBA" id="ARBA00006534"/>
    </source>
</evidence>
<dbReference type="Pfam" id="PF03575">
    <property type="entry name" value="Peptidase_S51"/>
    <property type="match status" value="1"/>
</dbReference>
<organism evidence="5 6">
    <name type="scientific">Candidatus Woesebacteria bacterium GW2011_GWA1_39_8</name>
    <dbReference type="NCBI Taxonomy" id="1618552"/>
    <lineage>
        <taxon>Bacteria</taxon>
        <taxon>Candidatus Woeseibacteriota</taxon>
    </lineage>
</organism>
<dbReference type="EMBL" id="LBXL01000045">
    <property type="protein sequence ID" value="KKR28628.1"/>
    <property type="molecule type" value="Genomic_DNA"/>
</dbReference>
<keyword evidence="3" id="KW-0378">Hydrolase</keyword>
<dbReference type="SUPFAM" id="SSF52317">
    <property type="entry name" value="Class I glutamine amidotransferase-like"/>
    <property type="match status" value="1"/>
</dbReference>
<accession>A0A0G0PL66</accession>
<evidence type="ECO:0000313" key="5">
    <source>
        <dbReference type="EMBL" id="KKR28628.1"/>
    </source>
</evidence>
<evidence type="ECO:0000256" key="4">
    <source>
        <dbReference type="ARBA" id="ARBA00022825"/>
    </source>
</evidence>
<comment type="caution">
    <text evidence="5">The sequence shown here is derived from an EMBL/GenBank/DDBJ whole genome shotgun (WGS) entry which is preliminary data.</text>
</comment>
<dbReference type="PANTHER" id="PTHR20842:SF0">
    <property type="entry name" value="ALPHA-ASPARTYL DIPEPTIDASE"/>
    <property type="match status" value="1"/>
</dbReference>
<dbReference type="PANTHER" id="PTHR20842">
    <property type="entry name" value="PROTEASE S51 ALPHA-ASPARTYL DIPEPTIDASE"/>
    <property type="match status" value="1"/>
</dbReference>
<reference evidence="5 6" key="1">
    <citation type="journal article" date="2015" name="Nature">
        <title>rRNA introns, odd ribosomes, and small enigmatic genomes across a large radiation of phyla.</title>
        <authorList>
            <person name="Brown C.T."/>
            <person name="Hug L.A."/>
            <person name="Thomas B.C."/>
            <person name="Sharon I."/>
            <person name="Castelle C.J."/>
            <person name="Singh A."/>
            <person name="Wilkins M.J."/>
            <person name="Williams K.H."/>
            <person name="Banfield J.F."/>
        </authorList>
    </citation>
    <scope>NUCLEOTIDE SEQUENCE [LARGE SCALE GENOMIC DNA]</scope>
</reference>
<dbReference type="GO" id="GO:0006508">
    <property type="term" value="P:proteolysis"/>
    <property type="evidence" value="ECO:0007669"/>
    <property type="project" value="UniProtKB-KW"/>
</dbReference>
<keyword evidence="4" id="KW-0720">Serine protease</keyword>
<dbReference type="PATRIC" id="fig|1618552.3.peg.971"/>
<gene>
    <name evidence="5" type="ORF">UT61_C0045G0014</name>
</gene>
<sequence length="230" mass="25544">MHNSLHYNSFWYTLAMKRLFLASEAKNPLTIPKLKQFIGGSFKGKRLVYIPTAANGEFYGAWKGGESVRVAMSLGAEMEIIELESCVYQDVVKKISGADILWIAGGQTGYLLYWMRRSMLADSLSNILDGGTTYVGSSAGSMACSKTQNVSDWYLGEPEPGANLMPGLGLIDFEIYPHYEESLLPEIKKHWKKGDLYLLKNGEVVTVEGKKITVLGEKRILGDGRLLKFS</sequence>
<name>A0A0G0PL66_9BACT</name>
<dbReference type="Proteomes" id="UP000034793">
    <property type="component" value="Unassembled WGS sequence"/>
</dbReference>
<dbReference type="Gene3D" id="3.40.50.880">
    <property type="match status" value="1"/>
</dbReference>
<dbReference type="InterPro" id="IPR005320">
    <property type="entry name" value="Peptidase_S51"/>
</dbReference>
<proteinExistence type="inferred from homology"/>
<comment type="similarity">
    <text evidence="1">Belongs to the peptidase S51 family.</text>
</comment>
<dbReference type="AlphaFoldDB" id="A0A0G0PL66"/>
<evidence type="ECO:0000256" key="3">
    <source>
        <dbReference type="ARBA" id="ARBA00022801"/>
    </source>
</evidence>
<keyword evidence="2" id="KW-0645">Protease</keyword>
<dbReference type="InterPro" id="IPR029062">
    <property type="entry name" value="Class_I_gatase-like"/>
</dbReference>
<evidence type="ECO:0000313" key="6">
    <source>
        <dbReference type="Proteomes" id="UP000034793"/>
    </source>
</evidence>
<protein>
    <submittedName>
        <fullName evidence="5">Peptidase, S51 family</fullName>
    </submittedName>
</protein>